<evidence type="ECO:0000313" key="2">
    <source>
        <dbReference type="Proteomes" id="UP000091857"/>
    </source>
</evidence>
<dbReference type="EMBL" id="CM004392">
    <property type="protein sequence ID" value="KAG8651894.1"/>
    <property type="molecule type" value="Genomic_DNA"/>
</dbReference>
<accession>A0ACB7HIU4</accession>
<keyword evidence="2" id="KW-1185">Reference proteome</keyword>
<comment type="caution">
    <text evidence="1">The sequence shown here is derived from an EMBL/GenBank/DDBJ whole genome shotgun (WGS) entry which is preliminary data.</text>
</comment>
<proteinExistence type="predicted"/>
<evidence type="ECO:0000313" key="1">
    <source>
        <dbReference type="EMBL" id="KAG8651894.1"/>
    </source>
</evidence>
<name>A0ACB7HIU4_MANES</name>
<gene>
    <name evidence="1" type="ORF">MANES_06G035525v8</name>
</gene>
<organism evidence="1 2">
    <name type="scientific">Manihot esculenta</name>
    <name type="common">Cassava</name>
    <name type="synonym">Jatropha manihot</name>
    <dbReference type="NCBI Taxonomy" id="3983"/>
    <lineage>
        <taxon>Eukaryota</taxon>
        <taxon>Viridiplantae</taxon>
        <taxon>Streptophyta</taxon>
        <taxon>Embryophyta</taxon>
        <taxon>Tracheophyta</taxon>
        <taxon>Spermatophyta</taxon>
        <taxon>Magnoliopsida</taxon>
        <taxon>eudicotyledons</taxon>
        <taxon>Gunneridae</taxon>
        <taxon>Pentapetalae</taxon>
        <taxon>rosids</taxon>
        <taxon>fabids</taxon>
        <taxon>Malpighiales</taxon>
        <taxon>Euphorbiaceae</taxon>
        <taxon>Crotonoideae</taxon>
        <taxon>Manihoteae</taxon>
        <taxon>Manihot</taxon>
    </lineage>
</organism>
<protein>
    <submittedName>
        <fullName evidence="1">Uncharacterized protein</fullName>
    </submittedName>
</protein>
<dbReference type="Proteomes" id="UP000091857">
    <property type="component" value="Chromosome 6"/>
</dbReference>
<sequence length="111" mass="12711">MSSNVVLQPNPPHKKTSLSPIKMKVSQKCPSATPQKIPSSSLSQLSKETFFSPNYVGFFGFSLSWSEFHRENRKARTFPSLSFLFLSLSLSNLFFFPFLLLFLSHLFLHSY</sequence>
<reference evidence="2" key="1">
    <citation type="journal article" date="2016" name="Nat. Biotechnol.">
        <title>Sequencing wild and cultivated cassava and related species reveals extensive interspecific hybridization and genetic diversity.</title>
        <authorList>
            <person name="Bredeson J.V."/>
            <person name="Lyons J.B."/>
            <person name="Prochnik S.E."/>
            <person name="Wu G.A."/>
            <person name="Ha C.M."/>
            <person name="Edsinger-Gonzales E."/>
            <person name="Grimwood J."/>
            <person name="Schmutz J."/>
            <person name="Rabbi I.Y."/>
            <person name="Egesi C."/>
            <person name="Nauluvula P."/>
            <person name="Lebot V."/>
            <person name="Ndunguru J."/>
            <person name="Mkamilo G."/>
            <person name="Bart R.S."/>
            <person name="Setter T.L."/>
            <person name="Gleadow R.M."/>
            <person name="Kulakow P."/>
            <person name="Ferguson M.E."/>
            <person name="Rounsley S."/>
            <person name="Rokhsar D.S."/>
        </authorList>
    </citation>
    <scope>NUCLEOTIDE SEQUENCE [LARGE SCALE GENOMIC DNA]</scope>
    <source>
        <strain evidence="2">cv. AM560-2</strain>
    </source>
</reference>